<sequence length="171" mass="19330">MTRDTLNFLKFNNPTRGELLFGEVLQEIVAFMQQQPRARYRVMIGSDSNGFGLLDLVSVIAVHRVGNGGRYFWFRQNRENIKTLRQKIYAEVQASLELASIFLPAFRNELKTGMNQAEGPFDFQIHVDVGTKGETRDLVHEVTGMVMAYGYEVMVKPDSAAATSLADKHVK</sequence>
<reference evidence="1 2" key="1">
    <citation type="journal article" date="2016" name="Nat. Commun.">
        <title>Thousands of microbial genomes shed light on interconnected biogeochemical processes in an aquifer system.</title>
        <authorList>
            <person name="Anantharaman K."/>
            <person name="Brown C.T."/>
            <person name="Hug L.A."/>
            <person name="Sharon I."/>
            <person name="Castelle C.J."/>
            <person name="Probst A.J."/>
            <person name="Thomas B.C."/>
            <person name="Singh A."/>
            <person name="Wilkins M.J."/>
            <person name="Karaoz U."/>
            <person name="Brodie E.L."/>
            <person name="Williams K.H."/>
            <person name="Hubbard S.S."/>
            <person name="Banfield J.F."/>
        </authorList>
    </citation>
    <scope>NUCLEOTIDE SEQUENCE [LARGE SCALE GENOMIC DNA]</scope>
</reference>
<evidence type="ECO:0008006" key="3">
    <source>
        <dbReference type="Google" id="ProtNLM"/>
    </source>
</evidence>
<gene>
    <name evidence="1" type="ORF">A3J05_04680</name>
</gene>
<evidence type="ECO:0000313" key="2">
    <source>
        <dbReference type="Proteomes" id="UP000177235"/>
    </source>
</evidence>
<dbReference type="AlphaFoldDB" id="A0A1F5Q9D2"/>
<organism evidence="1 2">
    <name type="scientific">Candidatus Doudnabacteria bacterium RIFCSPLOWO2_02_FULL_48_13</name>
    <dbReference type="NCBI Taxonomy" id="1817845"/>
    <lineage>
        <taxon>Bacteria</taxon>
        <taxon>Candidatus Doudnaibacteriota</taxon>
    </lineage>
</organism>
<evidence type="ECO:0000313" key="1">
    <source>
        <dbReference type="EMBL" id="OGE98727.1"/>
    </source>
</evidence>
<name>A0A1F5Q9D2_9BACT</name>
<comment type="caution">
    <text evidence="1">The sequence shown here is derived from an EMBL/GenBank/DDBJ whole genome shotgun (WGS) entry which is preliminary data.</text>
</comment>
<dbReference type="PANTHER" id="PTHR39961:SF1">
    <property type="entry name" value="DUF458 DOMAIN-CONTAINING PROTEIN"/>
    <property type="match status" value="1"/>
</dbReference>
<dbReference type="InterPro" id="IPR007405">
    <property type="entry name" value="Phage_KVP40_Orf299"/>
</dbReference>
<dbReference type="Pfam" id="PF04308">
    <property type="entry name" value="RNaseH_like"/>
    <property type="match status" value="1"/>
</dbReference>
<dbReference type="PANTHER" id="PTHR39961">
    <property type="entry name" value="HYPOTHETICAL CYTOSOLIC PROTEIN"/>
    <property type="match status" value="1"/>
</dbReference>
<protein>
    <recommendedName>
        <fullName evidence="3">DUF458 domain-containing protein</fullName>
    </recommendedName>
</protein>
<dbReference type="Proteomes" id="UP000177235">
    <property type="component" value="Unassembled WGS sequence"/>
</dbReference>
<dbReference type="EMBL" id="MFFF01000027">
    <property type="protein sequence ID" value="OGE98727.1"/>
    <property type="molecule type" value="Genomic_DNA"/>
</dbReference>
<accession>A0A1F5Q9D2</accession>
<proteinExistence type="predicted"/>